<comment type="caution">
    <text evidence="2">The sequence shown here is derived from an EMBL/GenBank/DDBJ whole genome shotgun (WGS) entry which is preliminary data.</text>
</comment>
<dbReference type="EMBL" id="JBGUAW010000003">
    <property type="protein sequence ID" value="MFA9460325.1"/>
    <property type="molecule type" value="Genomic_DNA"/>
</dbReference>
<proteinExistence type="predicted"/>
<dbReference type="Proteomes" id="UP001575181">
    <property type="component" value="Unassembled WGS sequence"/>
</dbReference>
<keyword evidence="3" id="KW-1185">Reference proteome</keyword>
<feature type="region of interest" description="Disordered" evidence="1">
    <location>
        <begin position="113"/>
        <end position="187"/>
    </location>
</feature>
<evidence type="ECO:0000313" key="2">
    <source>
        <dbReference type="EMBL" id="MFA9460325.1"/>
    </source>
</evidence>
<accession>A0ABV4TW44</accession>
<feature type="compositionally biased region" description="Acidic residues" evidence="1">
    <location>
        <begin position="88"/>
        <end position="97"/>
    </location>
</feature>
<feature type="compositionally biased region" description="Low complexity" evidence="1">
    <location>
        <begin position="118"/>
        <end position="155"/>
    </location>
</feature>
<dbReference type="RefSeq" id="WP_373655108.1">
    <property type="nucleotide sequence ID" value="NZ_JBGUAW010000003.1"/>
</dbReference>
<feature type="region of interest" description="Disordered" evidence="1">
    <location>
        <begin position="68"/>
        <end position="97"/>
    </location>
</feature>
<protein>
    <recommendedName>
        <fullName evidence="4">PEP-CTERM protein-sorting domain-containing protein</fullName>
    </recommendedName>
</protein>
<evidence type="ECO:0000256" key="1">
    <source>
        <dbReference type="SAM" id="MobiDB-lite"/>
    </source>
</evidence>
<reference evidence="2 3" key="1">
    <citation type="submission" date="2024-08" db="EMBL/GenBank/DDBJ databases">
        <title>Whole-genome sequencing of halo(alkali)philic microorganisms from hypersaline lakes.</title>
        <authorList>
            <person name="Sorokin D.Y."/>
            <person name="Merkel A.Y."/>
            <person name="Messina E."/>
            <person name="Yakimov M."/>
        </authorList>
    </citation>
    <scope>NUCLEOTIDE SEQUENCE [LARGE SCALE GENOMIC DNA]</scope>
    <source>
        <strain evidence="2 3">Cl-TMA</strain>
    </source>
</reference>
<evidence type="ECO:0000313" key="3">
    <source>
        <dbReference type="Proteomes" id="UP001575181"/>
    </source>
</evidence>
<name>A0ABV4TW44_9GAMM</name>
<sequence>MTSSKQLGLFGVVLLTAPAIAWGVPYSADLQPLNDSGVNGSANMNLDGDSLSVDIDASGLEENQTHPQHIHGLFDDSGNPTDSTIPEMGDDTDGDGFIELEEGAASYGPVILPLTTTQGQNGQGQEAAQNQQGNQGQQANMDQEANQNQQTNQNQEAEDNGEDGQQTAENQEDGEEAVFPTADGDGNISFSEVYDLSDESIYANDFTRDDLLPLEQREIILHGLSTSEDDGAGTPGEVDGTAGYKDVLPVAAGTIEPVSDGQAGQDGADGPAQEIPEPGILSLLAMGVFAFMTGLGRRFRRVLG</sequence>
<gene>
    <name evidence="2" type="ORF">ACERLL_05735</name>
</gene>
<organism evidence="2 3">
    <name type="scientific">Thiohalorhabdus methylotrophus</name>
    <dbReference type="NCBI Taxonomy" id="3242694"/>
    <lineage>
        <taxon>Bacteria</taxon>
        <taxon>Pseudomonadati</taxon>
        <taxon>Pseudomonadota</taxon>
        <taxon>Gammaproteobacteria</taxon>
        <taxon>Thiohalorhabdales</taxon>
        <taxon>Thiohalorhabdaceae</taxon>
        <taxon>Thiohalorhabdus</taxon>
    </lineage>
</organism>
<evidence type="ECO:0008006" key="4">
    <source>
        <dbReference type="Google" id="ProtNLM"/>
    </source>
</evidence>